<evidence type="ECO:0000256" key="5">
    <source>
        <dbReference type="SAM" id="Phobius"/>
    </source>
</evidence>
<keyword evidence="3 5" id="KW-1133">Transmembrane helix</keyword>
<keyword evidence="4 5" id="KW-0472">Membrane</keyword>
<evidence type="ECO:0000313" key="7">
    <source>
        <dbReference type="Proteomes" id="UP000316921"/>
    </source>
</evidence>
<feature type="transmembrane region" description="Helical" evidence="5">
    <location>
        <begin position="70"/>
        <end position="91"/>
    </location>
</feature>
<protein>
    <recommendedName>
        <fullName evidence="8">DUF4870 domain-containing protein</fullName>
    </recommendedName>
</protein>
<dbReference type="InterPro" id="IPR019109">
    <property type="entry name" value="MamF_MmsF"/>
</dbReference>
<accession>A0A518BPW8</accession>
<dbReference type="Pfam" id="PF09685">
    <property type="entry name" value="MamF_MmsF"/>
    <property type="match status" value="1"/>
</dbReference>
<comment type="subcellular location">
    <subcellularLocation>
        <location evidence="1">Membrane</location>
        <topology evidence="1">Multi-pass membrane protein</topology>
    </subcellularLocation>
</comment>
<organism evidence="6 7">
    <name type="scientific">Engelhardtia mirabilis</name>
    <dbReference type="NCBI Taxonomy" id="2528011"/>
    <lineage>
        <taxon>Bacteria</taxon>
        <taxon>Pseudomonadati</taxon>
        <taxon>Planctomycetota</taxon>
        <taxon>Planctomycetia</taxon>
        <taxon>Planctomycetia incertae sedis</taxon>
        <taxon>Engelhardtia</taxon>
    </lineage>
</organism>
<evidence type="ECO:0000256" key="2">
    <source>
        <dbReference type="ARBA" id="ARBA00022692"/>
    </source>
</evidence>
<proteinExistence type="predicted"/>
<evidence type="ECO:0000256" key="1">
    <source>
        <dbReference type="ARBA" id="ARBA00004141"/>
    </source>
</evidence>
<feature type="transmembrane region" description="Helical" evidence="5">
    <location>
        <begin position="97"/>
        <end position="117"/>
    </location>
</feature>
<dbReference type="RefSeq" id="WP_145068538.1">
    <property type="nucleotide sequence ID" value="NZ_CP036287.1"/>
</dbReference>
<dbReference type="Proteomes" id="UP000316921">
    <property type="component" value="Chromosome"/>
</dbReference>
<evidence type="ECO:0008006" key="8">
    <source>
        <dbReference type="Google" id="ProtNLM"/>
    </source>
</evidence>
<sequence>MSTSSNHSNADTAPLTSEQRTLSCLAHLSTFAGGIVPFGNVIAPLVIWLVQRDESPFVAEHARQALNFQITMMVLGFVSLAVVVATLGLAVFVVAPVLIVVTMLGLVFTVIAAVRGYEGREYRYPLSLAWV</sequence>
<gene>
    <name evidence="6" type="ORF">Pla133_41340</name>
</gene>
<feature type="transmembrane region" description="Helical" evidence="5">
    <location>
        <begin position="25"/>
        <end position="50"/>
    </location>
</feature>
<name>A0A518BPW8_9BACT</name>
<keyword evidence="7" id="KW-1185">Reference proteome</keyword>
<dbReference type="KEGG" id="pbap:Pla133_41340"/>
<reference evidence="6 7" key="1">
    <citation type="submission" date="2019-02" db="EMBL/GenBank/DDBJ databases">
        <title>Deep-cultivation of Planctomycetes and their phenomic and genomic characterization uncovers novel biology.</title>
        <authorList>
            <person name="Wiegand S."/>
            <person name="Jogler M."/>
            <person name="Boedeker C."/>
            <person name="Pinto D."/>
            <person name="Vollmers J."/>
            <person name="Rivas-Marin E."/>
            <person name="Kohn T."/>
            <person name="Peeters S.H."/>
            <person name="Heuer A."/>
            <person name="Rast P."/>
            <person name="Oberbeckmann S."/>
            <person name="Bunk B."/>
            <person name="Jeske O."/>
            <person name="Meyerdierks A."/>
            <person name="Storesund J.E."/>
            <person name="Kallscheuer N."/>
            <person name="Luecker S."/>
            <person name="Lage O.M."/>
            <person name="Pohl T."/>
            <person name="Merkel B.J."/>
            <person name="Hornburger P."/>
            <person name="Mueller R.-W."/>
            <person name="Bruemmer F."/>
            <person name="Labrenz M."/>
            <person name="Spormann A.M."/>
            <person name="Op den Camp H."/>
            <person name="Overmann J."/>
            <person name="Amann R."/>
            <person name="Jetten M.S.M."/>
            <person name="Mascher T."/>
            <person name="Medema M.H."/>
            <person name="Devos D.P."/>
            <person name="Kaster A.-K."/>
            <person name="Ovreas L."/>
            <person name="Rohde M."/>
            <person name="Galperin M.Y."/>
            <person name="Jogler C."/>
        </authorList>
    </citation>
    <scope>NUCLEOTIDE SEQUENCE [LARGE SCALE GENOMIC DNA]</scope>
    <source>
        <strain evidence="6 7">Pla133</strain>
    </source>
</reference>
<evidence type="ECO:0000256" key="4">
    <source>
        <dbReference type="ARBA" id="ARBA00023136"/>
    </source>
</evidence>
<dbReference type="AlphaFoldDB" id="A0A518BPW8"/>
<evidence type="ECO:0000256" key="3">
    <source>
        <dbReference type="ARBA" id="ARBA00022989"/>
    </source>
</evidence>
<dbReference type="EMBL" id="CP036287">
    <property type="protein sequence ID" value="QDU69018.1"/>
    <property type="molecule type" value="Genomic_DNA"/>
</dbReference>
<keyword evidence="2 5" id="KW-0812">Transmembrane</keyword>
<evidence type="ECO:0000313" key="6">
    <source>
        <dbReference type="EMBL" id="QDU69018.1"/>
    </source>
</evidence>